<sequence length="648" mass="73497">MKQLPSDSILETLINARHIHKSTTHVCDACVRFADIYLGGPATKTVLKGPIFEKVNDCIKKGSYRSGDLEMLATALGSLVVPSLRAACVDTNEKPKLDSMFVETYEENWVAQNPVLRAFLEAIAPTSYQKLWITLEELYILSMSVQSHWEKIWCCILLSSGSYSSVVRVCNQLSKDPMKCPAGDVFTTFDNLQKVGRQWRISLGRKLPLSTITAISCFYGEKSHIKTQELLQIPTLFSPSVSTANENLQLYTKFQEEMSRVHTAYGFGFLLCWMKNINIQEEFLSGAVLENFNDGLDYSRVPTETTDEYNVIDFECLPMNPNSEAVLKEVMEHLLQICNESNPNQNWIICVCDGLPFSICIVFVSMTAELIWQFITWCKLSNHAPSSDLYESWIKENSNPNTRLASDFVFSVLHPLFLFRAAVRSGNQMVSLIAREKCSAIFFGGNHPKYREVNAYEIFYALNLRKNYPNVLASVSSVRLKGKKYGQGLDFQLEECIKAAMRWVHSKGVPTVEQWQRATASTTKLENIKASVCQNLGVDLSYDFAGIANLSKEIFTARKYFRKIGIFSSAETNLRSATEPWSVVPKSFANFGNFCESNRMKYYTAYLNETKVRLPLILNESHLSLSKEELIRHKFFNTAITISRQISL</sequence>
<proteinExistence type="predicted"/>
<accession>A0ABP1R4S2</accession>
<organism evidence="1 2">
    <name type="scientific">Orchesella dallaii</name>
    <dbReference type="NCBI Taxonomy" id="48710"/>
    <lineage>
        <taxon>Eukaryota</taxon>
        <taxon>Metazoa</taxon>
        <taxon>Ecdysozoa</taxon>
        <taxon>Arthropoda</taxon>
        <taxon>Hexapoda</taxon>
        <taxon>Collembola</taxon>
        <taxon>Entomobryomorpha</taxon>
        <taxon>Entomobryoidea</taxon>
        <taxon>Orchesellidae</taxon>
        <taxon>Orchesellinae</taxon>
        <taxon>Orchesella</taxon>
    </lineage>
</organism>
<reference evidence="1 2" key="1">
    <citation type="submission" date="2024-08" db="EMBL/GenBank/DDBJ databases">
        <authorList>
            <person name="Cucini C."/>
            <person name="Frati F."/>
        </authorList>
    </citation>
    <scope>NUCLEOTIDE SEQUENCE [LARGE SCALE GENOMIC DNA]</scope>
</reference>
<comment type="caution">
    <text evidence="1">The sequence shown here is derived from an EMBL/GenBank/DDBJ whole genome shotgun (WGS) entry which is preliminary data.</text>
</comment>
<evidence type="ECO:0000313" key="2">
    <source>
        <dbReference type="Proteomes" id="UP001642540"/>
    </source>
</evidence>
<gene>
    <name evidence="1" type="ORF">ODALV1_LOCUS18523</name>
</gene>
<evidence type="ECO:0000313" key="1">
    <source>
        <dbReference type="EMBL" id="CAL8119375.1"/>
    </source>
</evidence>
<protein>
    <submittedName>
        <fullName evidence="1">Uncharacterized protein</fullName>
    </submittedName>
</protein>
<keyword evidence="2" id="KW-1185">Reference proteome</keyword>
<name>A0ABP1R4S2_9HEXA</name>
<dbReference type="EMBL" id="CAXLJM020000059">
    <property type="protein sequence ID" value="CAL8119375.1"/>
    <property type="molecule type" value="Genomic_DNA"/>
</dbReference>
<dbReference type="Proteomes" id="UP001642540">
    <property type="component" value="Unassembled WGS sequence"/>
</dbReference>